<feature type="compositionally biased region" description="Low complexity" evidence="1">
    <location>
        <begin position="103"/>
        <end position="119"/>
    </location>
</feature>
<keyword evidence="3" id="KW-1185">Reference proteome</keyword>
<feature type="region of interest" description="Disordered" evidence="1">
    <location>
        <begin position="99"/>
        <end position="153"/>
    </location>
</feature>
<dbReference type="AlphaFoldDB" id="A0A117IVL1"/>
<evidence type="ECO:0000313" key="2">
    <source>
        <dbReference type="EMBL" id="KUH37520.1"/>
    </source>
</evidence>
<dbReference type="RefSeq" id="WP_058943165.1">
    <property type="nucleotide sequence ID" value="NZ_LNSV01000044.1"/>
</dbReference>
<evidence type="ECO:0000256" key="1">
    <source>
        <dbReference type="SAM" id="MobiDB-lite"/>
    </source>
</evidence>
<proteinExistence type="predicted"/>
<dbReference type="STRING" id="936756.ATE80_17610"/>
<protein>
    <submittedName>
        <fullName evidence="2">Uncharacterized protein</fullName>
    </submittedName>
</protein>
<dbReference type="OrthoDB" id="4255335at2"/>
<name>A0A117IVL1_9ACTN</name>
<reference evidence="2 3" key="1">
    <citation type="submission" date="2015-11" db="EMBL/GenBank/DDBJ databases">
        <title>Genome-wide analysis reveals the secondary metabolome in Streptomyces kanasensis ZX01.</title>
        <authorList>
            <person name="Zhang G."/>
            <person name="Han L."/>
            <person name="Feng J."/>
            <person name="Zhang X."/>
        </authorList>
    </citation>
    <scope>NUCLEOTIDE SEQUENCE [LARGE SCALE GENOMIC DNA]</scope>
    <source>
        <strain evidence="2 3">ZX01</strain>
    </source>
</reference>
<comment type="caution">
    <text evidence="2">The sequence shown here is derived from an EMBL/GenBank/DDBJ whole genome shotgun (WGS) entry which is preliminary data.</text>
</comment>
<dbReference type="Proteomes" id="UP000054011">
    <property type="component" value="Unassembled WGS sequence"/>
</dbReference>
<evidence type="ECO:0000313" key="3">
    <source>
        <dbReference type="Proteomes" id="UP000054011"/>
    </source>
</evidence>
<sequence>MSDVAPSVAAETALARAVVARIAPEELPYFEETAEVLVGRGGRRARRGPQDDPLAFGGAAELVVTSIACGVAFEVVKMMGESVGSGLTGRFRQLVARRRARRAAPPDGTAADGTAPDGTLDPASDPAAGTAVVGGAPGPAGGPAGPAGGPVLLGEAPLSEERIAELGEAARRTAIILGLPPDRSDLLAAAVRDHLRTGGRGA</sequence>
<organism evidence="2 3">
    <name type="scientific">Streptomyces kanasensis</name>
    <dbReference type="NCBI Taxonomy" id="936756"/>
    <lineage>
        <taxon>Bacteria</taxon>
        <taxon>Bacillati</taxon>
        <taxon>Actinomycetota</taxon>
        <taxon>Actinomycetes</taxon>
        <taxon>Kitasatosporales</taxon>
        <taxon>Streptomycetaceae</taxon>
        <taxon>Streptomyces</taxon>
    </lineage>
</organism>
<feature type="compositionally biased region" description="Gly residues" evidence="1">
    <location>
        <begin position="135"/>
        <end position="148"/>
    </location>
</feature>
<accession>A0A117IVL1</accession>
<gene>
    <name evidence="2" type="ORF">ATE80_17610</name>
</gene>
<dbReference type="EMBL" id="LNSV01000044">
    <property type="protein sequence ID" value="KUH37520.1"/>
    <property type="molecule type" value="Genomic_DNA"/>
</dbReference>